<proteinExistence type="inferred from homology"/>
<comment type="pathway">
    <text evidence="1">Lipid metabolism; butanoate metabolism.</text>
</comment>
<evidence type="ECO:0000313" key="7">
    <source>
        <dbReference type="Proteomes" id="UP001499942"/>
    </source>
</evidence>
<dbReference type="SUPFAM" id="SSF51735">
    <property type="entry name" value="NAD(P)-binding Rossmann-fold domains"/>
    <property type="match status" value="1"/>
</dbReference>
<keyword evidence="7" id="KW-1185">Reference proteome</keyword>
<dbReference type="InterPro" id="IPR036291">
    <property type="entry name" value="NAD(P)-bd_dom_sf"/>
</dbReference>
<evidence type="ECO:0000259" key="4">
    <source>
        <dbReference type="Pfam" id="PF00725"/>
    </source>
</evidence>
<reference evidence="7" key="1">
    <citation type="journal article" date="2019" name="Int. J. Syst. Evol. Microbiol.">
        <title>The Global Catalogue of Microorganisms (GCM) 10K type strain sequencing project: providing services to taxonomists for standard genome sequencing and annotation.</title>
        <authorList>
            <consortium name="The Broad Institute Genomics Platform"/>
            <consortium name="The Broad Institute Genome Sequencing Center for Infectious Disease"/>
            <person name="Wu L."/>
            <person name="Ma J."/>
        </authorList>
    </citation>
    <scope>NUCLEOTIDE SEQUENCE [LARGE SCALE GENOMIC DNA]</scope>
    <source>
        <strain evidence="7">JCM 5062</strain>
    </source>
</reference>
<sequence length="296" mass="31109">MLTVAVVGAGLMGRGIAEVFAGAGHPVRLHDVDAGALRGAVGSLRDVAGAVDGSTDLAEAVTGAGLVVEAVAESLEAKRDLFARLDRLLPDALLASNTSVLPVSSIAERTTRPERVVGTHWWNPPGLIPVVEVVRGKHTSEETMERTAALLTSLGKLPVRVERDVPGFVGNRLQHALWREAIALVADGVCTAETVETVVRNTIGLRLAAMGPLENADYVGLDLTLAIHEAVLADLNRSPSPSPLLRELVAAGDLGAKSGRGFLTWPENSRERASKRLARHIARQLAATADNDPPAA</sequence>
<dbReference type="Pfam" id="PF02737">
    <property type="entry name" value="3HCDH_N"/>
    <property type="match status" value="1"/>
</dbReference>
<dbReference type="InterPro" id="IPR022694">
    <property type="entry name" value="3-OHacyl-CoA_DH"/>
</dbReference>
<dbReference type="SUPFAM" id="SSF48179">
    <property type="entry name" value="6-phosphogluconate dehydrogenase C-terminal domain-like"/>
    <property type="match status" value="1"/>
</dbReference>
<dbReference type="PANTHER" id="PTHR48075">
    <property type="entry name" value="3-HYDROXYACYL-COA DEHYDROGENASE FAMILY PROTEIN"/>
    <property type="match status" value="1"/>
</dbReference>
<dbReference type="Gene3D" id="3.40.50.720">
    <property type="entry name" value="NAD(P)-binding Rossmann-like Domain"/>
    <property type="match status" value="1"/>
</dbReference>
<dbReference type="PANTHER" id="PTHR48075:SF5">
    <property type="entry name" value="3-HYDROXYBUTYRYL-COA DEHYDROGENASE"/>
    <property type="match status" value="1"/>
</dbReference>
<feature type="domain" description="3-hydroxyacyl-CoA dehydrogenase C-terminal" evidence="4">
    <location>
        <begin position="167"/>
        <end position="265"/>
    </location>
</feature>
<keyword evidence="3" id="KW-0560">Oxidoreductase</keyword>
<accession>A0ABP5Z3X9</accession>
<comment type="similarity">
    <text evidence="2">Belongs to the 3-hydroxyacyl-CoA dehydrogenase family.</text>
</comment>
<protein>
    <submittedName>
        <fullName evidence="6">3-hydroxyacyl-CoA dehydrogenase family protein</fullName>
    </submittedName>
</protein>
<dbReference type="InterPro" id="IPR006108">
    <property type="entry name" value="3HC_DH_C"/>
</dbReference>
<dbReference type="RefSeq" id="WP_344359772.1">
    <property type="nucleotide sequence ID" value="NZ_BAAASR010000013.1"/>
</dbReference>
<comment type="caution">
    <text evidence="6">The sequence shown here is derived from an EMBL/GenBank/DDBJ whole genome shotgun (WGS) entry which is preliminary data.</text>
</comment>
<dbReference type="InterPro" id="IPR006176">
    <property type="entry name" value="3-OHacyl-CoA_DH_NAD-bd"/>
</dbReference>
<dbReference type="Gene3D" id="1.10.1040.10">
    <property type="entry name" value="N-(1-d-carboxylethyl)-l-norvaline Dehydrogenase, domain 2"/>
    <property type="match status" value="1"/>
</dbReference>
<evidence type="ECO:0000256" key="3">
    <source>
        <dbReference type="ARBA" id="ARBA00023002"/>
    </source>
</evidence>
<evidence type="ECO:0000313" key="6">
    <source>
        <dbReference type="EMBL" id="GAA2490523.1"/>
    </source>
</evidence>
<dbReference type="PIRSF" id="PIRSF000105">
    <property type="entry name" value="HCDH"/>
    <property type="match status" value="1"/>
</dbReference>
<gene>
    <name evidence="6" type="ORF">GCM10010393_22960</name>
</gene>
<dbReference type="EMBL" id="BAAASR010000013">
    <property type="protein sequence ID" value="GAA2490523.1"/>
    <property type="molecule type" value="Genomic_DNA"/>
</dbReference>
<name>A0ABP5Z3X9_9ACTN</name>
<evidence type="ECO:0000259" key="5">
    <source>
        <dbReference type="Pfam" id="PF02737"/>
    </source>
</evidence>
<dbReference type="Pfam" id="PF00725">
    <property type="entry name" value="3HCDH"/>
    <property type="match status" value="1"/>
</dbReference>
<evidence type="ECO:0000256" key="2">
    <source>
        <dbReference type="ARBA" id="ARBA00009463"/>
    </source>
</evidence>
<organism evidence="6 7">
    <name type="scientific">Streptomyces gobitricini</name>
    <dbReference type="NCBI Taxonomy" id="68211"/>
    <lineage>
        <taxon>Bacteria</taxon>
        <taxon>Bacillati</taxon>
        <taxon>Actinomycetota</taxon>
        <taxon>Actinomycetes</taxon>
        <taxon>Kitasatosporales</taxon>
        <taxon>Streptomycetaceae</taxon>
        <taxon>Streptomyces</taxon>
    </lineage>
</organism>
<dbReference type="InterPro" id="IPR013328">
    <property type="entry name" value="6PGD_dom2"/>
</dbReference>
<dbReference type="Proteomes" id="UP001499942">
    <property type="component" value="Unassembled WGS sequence"/>
</dbReference>
<evidence type="ECO:0000256" key="1">
    <source>
        <dbReference type="ARBA" id="ARBA00005086"/>
    </source>
</evidence>
<dbReference type="InterPro" id="IPR008927">
    <property type="entry name" value="6-PGluconate_DH-like_C_sf"/>
</dbReference>
<feature type="domain" description="3-hydroxyacyl-CoA dehydrogenase NAD binding" evidence="5">
    <location>
        <begin position="3"/>
        <end position="164"/>
    </location>
</feature>